<dbReference type="SUPFAM" id="SSF51261">
    <property type="entry name" value="Duplicated hybrid motif"/>
    <property type="match status" value="1"/>
</dbReference>
<dbReference type="Proteomes" id="UP000228533">
    <property type="component" value="Unassembled WGS sequence"/>
</dbReference>
<feature type="coiled-coil region" evidence="2">
    <location>
        <begin position="177"/>
        <end position="267"/>
    </location>
</feature>
<name>A0A2M6WSI0_9BACT</name>
<dbReference type="InterPro" id="IPR016047">
    <property type="entry name" value="M23ase_b-sheet_dom"/>
</dbReference>
<protein>
    <recommendedName>
        <fullName evidence="3">M23ase beta-sheet core domain-containing protein</fullName>
    </recommendedName>
</protein>
<accession>A0A2M6WSI0</accession>
<dbReference type="InterPro" id="IPR011055">
    <property type="entry name" value="Dup_hybrid_motif"/>
</dbReference>
<evidence type="ECO:0000259" key="3">
    <source>
        <dbReference type="Pfam" id="PF01551"/>
    </source>
</evidence>
<dbReference type="EMBL" id="PFAM01000023">
    <property type="protein sequence ID" value="PIT95767.1"/>
    <property type="molecule type" value="Genomic_DNA"/>
</dbReference>
<evidence type="ECO:0000256" key="1">
    <source>
        <dbReference type="ARBA" id="ARBA00022729"/>
    </source>
</evidence>
<dbReference type="CDD" id="cd12797">
    <property type="entry name" value="M23_peptidase"/>
    <property type="match status" value="1"/>
</dbReference>
<dbReference type="InterPro" id="IPR050570">
    <property type="entry name" value="Cell_wall_metabolism_enzyme"/>
</dbReference>
<dbReference type="GO" id="GO:0004222">
    <property type="term" value="F:metalloendopeptidase activity"/>
    <property type="evidence" value="ECO:0007669"/>
    <property type="project" value="TreeGrafter"/>
</dbReference>
<keyword evidence="1" id="KW-0732">Signal</keyword>
<proteinExistence type="predicted"/>
<keyword evidence="2" id="KW-0175">Coiled coil</keyword>
<sequence>MNKRLLYIVSFVVLSTGVFFSLRVYNAFSQAVDTPNLPTIMESNAEISDLNQNILQKKNSIDEIKAKQDAYKQALAEKQAEKATLENQLAIFDNRISAMELNIEDVRLNMEATELEIRKMDLQIKLREEDINKQKERIAAALGLLYKEGNKSELEIILLNDNFSDYVDQIKHIKDINRGLADDLNKLKSSKEQLEADRRQTNIKKLSLEQLQVKLESSMASLTNEKSSKVAILDQTKQSENEYQRLLAQAKKEQQDAAWDIANLERLVRLKLAESQKLQDSTTPGSTDMIWPVPKNTITAYFHDPEYPYRSVMEHPAIDIRAKQGTTVVATADGYVARTKAGNDGSYAYIMIVHANGLSTVYGHVSKIFVSEEQFVTKGQTIGLSGGMPGTAGAGKMTTGSHLHLEVRLNGIPVNPLDYLN</sequence>
<gene>
    <name evidence="4" type="ORF">COT94_04240</name>
</gene>
<reference evidence="5" key="1">
    <citation type="submission" date="2017-09" db="EMBL/GenBank/DDBJ databases">
        <title>Depth-based differentiation of microbial function through sediment-hosted aquifers and enrichment of novel symbionts in the deep terrestrial subsurface.</title>
        <authorList>
            <person name="Probst A.J."/>
            <person name="Ladd B."/>
            <person name="Jarett J.K."/>
            <person name="Geller-Mcgrath D.E."/>
            <person name="Sieber C.M.K."/>
            <person name="Emerson J.B."/>
            <person name="Anantharaman K."/>
            <person name="Thomas B.C."/>
            <person name="Malmstrom R."/>
            <person name="Stieglmeier M."/>
            <person name="Klingl A."/>
            <person name="Woyke T."/>
            <person name="Ryan C.M."/>
            <person name="Banfield J.F."/>
        </authorList>
    </citation>
    <scope>NUCLEOTIDE SEQUENCE [LARGE SCALE GENOMIC DNA]</scope>
</reference>
<dbReference type="Gene3D" id="2.70.70.10">
    <property type="entry name" value="Glucose Permease (Domain IIA)"/>
    <property type="match status" value="1"/>
</dbReference>
<evidence type="ECO:0000256" key="2">
    <source>
        <dbReference type="SAM" id="Coils"/>
    </source>
</evidence>
<comment type="caution">
    <text evidence="4">The sequence shown here is derived from an EMBL/GenBank/DDBJ whole genome shotgun (WGS) entry which is preliminary data.</text>
</comment>
<feature type="coiled-coil region" evidence="2">
    <location>
        <begin position="40"/>
        <end position="123"/>
    </location>
</feature>
<dbReference type="Pfam" id="PF01551">
    <property type="entry name" value="Peptidase_M23"/>
    <property type="match status" value="1"/>
</dbReference>
<dbReference type="PANTHER" id="PTHR21666">
    <property type="entry name" value="PEPTIDASE-RELATED"/>
    <property type="match status" value="1"/>
</dbReference>
<dbReference type="Gene3D" id="6.10.250.3150">
    <property type="match status" value="1"/>
</dbReference>
<evidence type="ECO:0000313" key="5">
    <source>
        <dbReference type="Proteomes" id="UP000228533"/>
    </source>
</evidence>
<dbReference type="PANTHER" id="PTHR21666:SF289">
    <property type="entry name" value="L-ALA--D-GLU ENDOPEPTIDASE"/>
    <property type="match status" value="1"/>
</dbReference>
<evidence type="ECO:0000313" key="4">
    <source>
        <dbReference type="EMBL" id="PIT95767.1"/>
    </source>
</evidence>
<feature type="domain" description="M23ase beta-sheet core" evidence="3">
    <location>
        <begin position="315"/>
        <end position="416"/>
    </location>
</feature>
<organism evidence="4 5">
    <name type="scientific">Candidatus Falkowbacteria bacterium CG10_big_fil_rev_8_21_14_0_10_37_14</name>
    <dbReference type="NCBI Taxonomy" id="1974561"/>
    <lineage>
        <taxon>Bacteria</taxon>
        <taxon>Candidatus Falkowiibacteriota</taxon>
    </lineage>
</organism>
<dbReference type="AlphaFoldDB" id="A0A2M6WSI0"/>